<evidence type="ECO:0000313" key="7">
    <source>
        <dbReference type="Proteomes" id="UP001501746"/>
    </source>
</evidence>
<evidence type="ECO:0000259" key="5">
    <source>
        <dbReference type="PROSITE" id="PS50932"/>
    </source>
</evidence>
<dbReference type="InterPro" id="IPR010982">
    <property type="entry name" value="Lambda_DNA-bd_dom_sf"/>
</dbReference>
<dbReference type="Gene3D" id="1.10.260.40">
    <property type="entry name" value="lambda repressor-like DNA-binding domains"/>
    <property type="match status" value="1"/>
</dbReference>
<dbReference type="CDD" id="cd06267">
    <property type="entry name" value="PBP1_LacI_sugar_binding-like"/>
    <property type="match status" value="1"/>
</dbReference>
<dbReference type="Pfam" id="PF00356">
    <property type="entry name" value="LacI"/>
    <property type="match status" value="1"/>
</dbReference>
<dbReference type="InterPro" id="IPR000843">
    <property type="entry name" value="HTH_LacI"/>
</dbReference>
<keyword evidence="3" id="KW-0804">Transcription</keyword>
<dbReference type="SUPFAM" id="SSF53822">
    <property type="entry name" value="Periplasmic binding protein-like I"/>
    <property type="match status" value="1"/>
</dbReference>
<protein>
    <submittedName>
        <fullName evidence="6">LacI family DNA-binding transcriptional regulator</fullName>
    </submittedName>
</protein>
<evidence type="ECO:0000256" key="1">
    <source>
        <dbReference type="ARBA" id="ARBA00023015"/>
    </source>
</evidence>
<dbReference type="PANTHER" id="PTHR30146:SF109">
    <property type="entry name" value="HTH-TYPE TRANSCRIPTIONAL REGULATOR GALS"/>
    <property type="match status" value="1"/>
</dbReference>
<dbReference type="InterPro" id="IPR028082">
    <property type="entry name" value="Peripla_BP_I"/>
</dbReference>
<dbReference type="Proteomes" id="UP001501746">
    <property type="component" value="Unassembled WGS sequence"/>
</dbReference>
<gene>
    <name evidence="6" type="ORF">GCM10009750_06580</name>
</gene>
<dbReference type="InterPro" id="IPR046335">
    <property type="entry name" value="LacI/GalR-like_sensor"/>
</dbReference>
<dbReference type="PANTHER" id="PTHR30146">
    <property type="entry name" value="LACI-RELATED TRANSCRIPTIONAL REPRESSOR"/>
    <property type="match status" value="1"/>
</dbReference>
<dbReference type="CDD" id="cd01392">
    <property type="entry name" value="HTH_LacI"/>
    <property type="match status" value="1"/>
</dbReference>
<dbReference type="SMART" id="SM00354">
    <property type="entry name" value="HTH_LACI"/>
    <property type="match status" value="1"/>
</dbReference>
<accession>A0ABN2MJ60</accession>
<sequence length="369" mass="39425">MTPLSDAEPTPVETAAGRTDESLPVDARSRARPTMRHVATLAGVGVKTVSRVINGEPNVSAATIERVMRAARSLDYEPDLHAGNLRRADGRTRTLGLLVGSVDNPFAGAVHRAVEDAALARGVAVFASSLDDDPEREQAAVSAFLRRRVDGLILTTASEDQAYLAPELRRGTPVVFVDRQPAGVTSDSVVSDNTAGAALATRHLISHGHRRLAYLGDRHDIRTAQERRRGFLDELGRAGIATGDAPVVEGLHDEETARLATLALFDADEPPTAIFSAQNLVTIGVIRALRELDRHLDVALVGFDDVPLGDLLVPGVTVVAQDPHAIGRLAAERVFARLDGDESPAERIIVPTRLVERGSGELPPRVSAR</sequence>
<feature type="domain" description="HTH lacI-type" evidence="5">
    <location>
        <begin position="33"/>
        <end position="87"/>
    </location>
</feature>
<dbReference type="EMBL" id="BAAANK010000002">
    <property type="protein sequence ID" value="GAA1826005.1"/>
    <property type="molecule type" value="Genomic_DNA"/>
</dbReference>
<dbReference type="Pfam" id="PF13377">
    <property type="entry name" value="Peripla_BP_3"/>
    <property type="match status" value="1"/>
</dbReference>
<dbReference type="GO" id="GO:0003677">
    <property type="term" value="F:DNA binding"/>
    <property type="evidence" value="ECO:0007669"/>
    <property type="project" value="UniProtKB-KW"/>
</dbReference>
<comment type="caution">
    <text evidence="6">The sequence shown here is derived from an EMBL/GenBank/DDBJ whole genome shotgun (WGS) entry which is preliminary data.</text>
</comment>
<dbReference type="PROSITE" id="PS50932">
    <property type="entry name" value="HTH_LACI_2"/>
    <property type="match status" value="1"/>
</dbReference>
<dbReference type="SUPFAM" id="SSF47413">
    <property type="entry name" value="lambda repressor-like DNA-binding domains"/>
    <property type="match status" value="1"/>
</dbReference>
<feature type="region of interest" description="Disordered" evidence="4">
    <location>
        <begin position="1"/>
        <end position="31"/>
    </location>
</feature>
<evidence type="ECO:0000256" key="4">
    <source>
        <dbReference type="SAM" id="MobiDB-lite"/>
    </source>
</evidence>
<evidence type="ECO:0000313" key="6">
    <source>
        <dbReference type="EMBL" id="GAA1826005.1"/>
    </source>
</evidence>
<proteinExistence type="predicted"/>
<name>A0ABN2MJ60_9MICO</name>
<evidence type="ECO:0000256" key="2">
    <source>
        <dbReference type="ARBA" id="ARBA00023125"/>
    </source>
</evidence>
<keyword evidence="2 6" id="KW-0238">DNA-binding</keyword>
<evidence type="ECO:0000256" key="3">
    <source>
        <dbReference type="ARBA" id="ARBA00023163"/>
    </source>
</evidence>
<dbReference type="Gene3D" id="3.40.50.2300">
    <property type="match status" value="2"/>
</dbReference>
<keyword evidence="7" id="KW-1185">Reference proteome</keyword>
<reference evidence="6 7" key="1">
    <citation type="journal article" date="2019" name="Int. J. Syst. Evol. Microbiol.">
        <title>The Global Catalogue of Microorganisms (GCM) 10K type strain sequencing project: providing services to taxonomists for standard genome sequencing and annotation.</title>
        <authorList>
            <consortium name="The Broad Institute Genomics Platform"/>
            <consortium name="The Broad Institute Genome Sequencing Center for Infectious Disease"/>
            <person name="Wu L."/>
            <person name="Ma J."/>
        </authorList>
    </citation>
    <scope>NUCLEOTIDE SEQUENCE [LARGE SCALE GENOMIC DNA]</scope>
    <source>
        <strain evidence="6 7">JCM 14323</strain>
    </source>
</reference>
<keyword evidence="1" id="KW-0805">Transcription regulation</keyword>
<organism evidence="6 7">
    <name type="scientific">Agromyces salentinus</name>
    <dbReference type="NCBI Taxonomy" id="269421"/>
    <lineage>
        <taxon>Bacteria</taxon>
        <taxon>Bacillati</taxon>
        <taxon>Actinomycetota</taxon>
        <taxon>Actinomycetes</taxon>
        <taxon>Micrococcales</taxon>
        <taxon>Microbacteriaceae</taxon>
        <taxon>Agromyces</taxon>
    </lineage>
</organism>